<dbReference type="Gene3D" id="3.10.450.150">
    <property type="entry name" value="enterococcus faecalis protein"/>
    <property type="match status" value="1"/>
</dbReference>
<evidence type="ECO:0000313" key="2">
    <source>
        <dbReference type="EMBL" id="QFR23600.1"/>
    </source>
</evidence>
<dbReference type="KEGG" id="lhb:D1010_09370"/>
<dbReference type="InterPro" id="IPR009303">
    <property type="entry name" value="DUF960"/>
</dbReference>
<evidence type="ECO:0000313" key="1">
    <source>
        <dbReference type="EMBL" id="MEE6716064.1"/>
    </source>
</evidence>
<accession>A0A510TRN9</accession>
<dbReference type="Proteomes" id="UP000326779">
    <property type="component" value="Chromosome"/>
</dbReference>
<keyword evidence="4" id="KW-1185">Reference proteome</keyword>
<reference evidence="2 3" key="1">
    <citation type="submission" date="2019-10" db="EMBL/GenBank/DDBJ databases">
        <title>The completed genome of Lactobacillus harbinensis M1.</title>
        <authorList>
            <person name="Zheng Y."/>
        </authorList>
    </citation>
    <scope>NUCLEOTIDE SEQUENCE [LARGE SCALE GENOMIC DNA]</scope>
    <source>
        <strain evidence="2 3">M1</strain>
    </source>
</reference>
<evidence type="ECO:0000313" key="4">
    <source>
        <dbReference type="Proteomes" id="UP001330016"/>
    </source>
</evidence>
<reference evidence="1 4" key="2">
    <citation type="submission" date="2023-02" db="EMBL/GenBank/DDBJ databases">
        <title>The predominant lactic acid bacteria and yeasts involved in the spontaneous fermentation of millet during the production of the traditional porridge Hausa koko in Ghana.</title>
        <authorList>
            <person name="Atter A."/>
            <person name="Diaz M."/>
        </authorList>
    </citation>
    <scope>NUCLEOTIDE SEQUENCE [LARGE SCALE GENOMIC DNA]</scope>
    <source>
        <strain evidence="1 4">FI11640</strain>
    </source>
</reference>
<gene>
    <name evidence="2" type="ORF">D1010_09370</name>
    <name evidence="1" type="ORF">PS435_09360</name>
</gene>
<dbReference type="AlphaFoldDB" id="A0A510TRN9"/>
<protein>
    <submittedName>
        <fullName evidence="1">DUF960 domain-containing protein</fullName>
    </submittedName>
    <submittedName>
        <fullName evidence="2">GTP cyclohydrolase</fullName>
    </submittedName>
</protein>
<proteinExistence type="predicted"/>
<sequence length="102" mass="11272">MFSTNRSRYATFGVVSAVPGTIIDEIWHIIDDYLQGVLPLENVLNFAFSNRSGKLTITFSEDGTDVTMGFDTPYAYASQLPKTVVAYDDGQSQTIILPSEIQ</sequence>
<dbReference type="RefSeq" id="WP_081674695.1">
    <property type="nucleotide sequence ID" value="NZ_BJTX01000002.1"/>
</dbReference>
<organism evidence="2 3">
    <name type="scientific">Schleiferilactobacillus harbinensis</name>
    <dbReference type="NCBI Taxonomy" id="304207"/>
    <lineage>
        <taxon>Bacteria</taxon>
        <taxon>Bacillati</taxon>
        <taxon>Bacillota</taxon>
        <taxon>Bacilli</taxon>
        <taxon>Lactobacillales</taxon>
        <taxon>Lactobacillaceae</taxon>
        <taxon>Schleiferilactobacillus</taxon>
    </lineage>
</organism>
<dbReference type="GeneID" id="78509196"/>
<dbReference type="EMBL" id="JAQSGK010000025">
    <property type="protein sequence ID" value="MEE6716064.1"/>
    <property type="molecule type" value="Genomic_DNA"/>
</dbReference>
<dbReference type="Pfam" id="PF06124">
    <property type="entry name" value="DUF960"/>
    <property type="match status" value="1"/>
</dbReference>
<evidence type="ECO:0000313" key="3">
    <source>
        <dbReference type="Proteomes" id="UP000326779"/>
    </source>
</evidence>
<dbReference type="EMBL" id="CP045143">
    <property type="protein sequence ID" value="QFR23600.1"/>
    <property type="molecule type" value="Genomic_DNA"/>
</dbReference>
<name>A0A510TRN9_9LACO</name>
<dbReference type="Proteomes" id="UP001330016">
    <property type="component" value="Unassembled WGS sequence"/>
</dbReference>
<dbReference type="GO" id="GO:0016787">
    <property type="term" value="F:hydrolase activity"/>
    <property type="evidence" value="ECO:0007669"/>
    <property type="project" value="UniProtKB-KW"/>
</dbReference>
<keyword evidence="2" id="KW-0378">Hydrolase</keyword>